<evidence type="ECO:0000313" key="2">
    <source>
        <dbReference type="Proteomes" id="UP000326979"/>
    </source>
</evidence>
<comment type="caution">
    <text evidence="1">The sequence shown here is derived from an EMBL/GenBank/DDBJ whole genome shotgun (WGS) entry which is preliminary data.</text>
</comment>
<dbReference type="EMBL" id="VJZE01000272">
    <property type="protein sequence ID" value="MPY43932.1"/>
    <property type="molecule type" value="Genomic_DNA"/>
</dbReference>
<name>A0A5N8W9Y3_9ACTN</name>
<reference evidence="1 2" key="1">
    <citation type="submission" date="2019-07" db="EMBL/GenBank/DDBJ databases">
        <title>New species of Amycolatopsis and Streptomyces.</title>
        <authorList>
            <person name="Duangmal K."/>
            <person name="Teo W.F.A."/>
            <person name="Lipun K."/>
        </authorList>
    </citation>
    <scope>NUCLEOTIDE SEQUENCE [LARGE SCALE GENOMIC DNA]</scope>
    <source>
        <strain evidence="1 2">TISTR 2346</strain>
    </source>
</reference>
<protein>
    <submittedName>
        <fullName evidence="1">Uncharacterized protein</fullName>
    </submittedName>
</protein>
<keyword evidence="2" id="KW-1185">Reference proteome</keyword>
<accession>A0A5N8W9Y3</accession>
<gene>
    <name evidence="1" type="ORF">FNH04_29745</name>
</gene>
<proteinExistence type="predicted"/>
<evidence type="ECO:0000313" key="1">
    <source>
        <dbReference type="EMBL" id="MPY43932.1"/>
    </source>
</evidence>
<dbReference type="Proteomes" id="UP000326979">
    <property type="component" value="Unassembled WGS sequence"/>
</dbReference>
<dbReference type="RefSeq" id="WP_152788871.1">
    <property type="nucleotide sequence ID" value="NZ_BAABEQ010000076.1"/>
</dbReference>
<organism evidence="1 2">
    <name type="scientific">Streptomyces phyllanthi</name>
    <dbReference type="NCBI Taxonomy" id="1803180"/>
    <lineage>
        <taxon>Bacteria</taxon>
        <taxon>Bacillati</taxon>
        <taxon>Actinomycetota</taxon>
        <taxon>Actinomycetes</taxon>
        <taxon>Kitasatosporales</taxon>
        <taxon>Streptomycetaceae</taxon>
        <taxon>Streptomyces</taxon>
    </lineage>
</organism>
<sequence length="62" mass="6275">MDAESTAPAAGAAALVRQTVTGGWTQARDRAAARSAPPPGVQHGTVIHAPTVCDPTIGEARR</sequence>
<dbReference type="AlphaFoldDB" id="A0A5N8W9Y3"/>